<dbReference type="SMART" id="SM00239">
    <property type="entry name" value="C2"/>
    <property type="match status" value="1"/>
</dbReference>
<dbReference type="Gene3D" id="2.30.42.10">
    <property type="match status" value="1"/>
</dbReference>
<feature type="compositionally biased region" description="Polar residues" evidence="2">
    <location>
        <begin position="505"/>
        <end position="538"/>
    </location>
</feature>
<dbReference type="GeneID" id="116287036"/>
<dbReference type="RefSeq" id="XP_031549509.1">
    <property type="nucleotide sequence ID" value="XM_031693649.1"/>
</dbReference>
<feature type="region of interest" description="Disordered" evidence="2">
    <location>
        <begin position="1"/>
        <end position="21"/>
    </location>
</feature>
<dbReference type="InterPro" id="IPR057459">
    <property type="entry name" value="SYDE1/2_C2"/>
</dbReference>
<dbReference type="InterPro" id="IPR000198">
    <property type="entry name" value="RhoGAP_dom"/>
</dbReference>
<dbReference type="PANTHER" id="PTHR46150:SF3">
    <property type="entry name" value="RHO GTPASE-ACTIVATING PROTEIN 100F"/>
    <property type="match status" value="1"/>
</dbReference>
<dbReference type="OrthoDB" id="120383at2759"/>
<dbReference type="InterPro" id="IPR052118">
    <property type="entry name" value="Rho-GAP_regulator"/>
</dbReference>
<feature type="domain" description="Rho-GAP" evidence="5">
    <location>
        <begin position="885"/>
        <end position="1080"/>
    </location>
</feature>
<name>A0A6P8GZ65_ACTTE</name>
<dbReference type="PROSITE" id="PS50238">
    <property type="entry name" value="RHOGAP"/>
    <property type="match status" value="1"/>
</dbReference>
<feature type="domain" description="C2" evidence="3">
    <location>
        <begin position="729"/>
        <end position="849"/>
    </location>
</feature>
<keyword evidence="6" id="KW-1185">Reference proteome</keyword>
<dbReference type="InterPro" id="IPR036034">
    <property type="entry name" value="PDZ_sf"/>
</dbReference>
<evidence type="ECO:0000256" key="1">
    <source>
        <dbReference type="ARBA" id="ARBA00022468"/>
    </source>
</evidence>
<gene>
    <name evidence="7" type="primary">LOC116287036</name>
</gene>
<dbReference type="Pfam" id="PF00620">
    <property type="entry name" value="RhoGAP"/>
    <property type="match status" value="1"/>
</dbReference>
<feature type="compositionally biased region" description="Polar residues" evidence="2">
    <location>
        <begin position="240"/>
        <end position="249"/>
    </location>
</feature>
<dbReference type="Proteomes" id="UP000515163">
    <property type="component" value="Unplaced"/>
</dbReference>
<dbReference type="InterPro" id="IPR035892">
    <property type="entry name" value="C2_domain_sf"/>
</dbReference>
<dbReference type="SMART" id="SM00228">
    <property type="entry name" value="PDZ"/>
    <property type="match status" value="1"/>
</dbReference>
<feature type="domain" description="PDZ" evidence="4">
    <location>
        <begin position="115"/>
        <end position="186"/>
    </location>
</feature>
<dbReference type="Pfam" id="PF25336">
    <property type="entry name" value="C2_SYDE"/>
    <property type="match status" value="1"/>
</dbReference>
<feature type="region of interest" description="Disordered" evidence="2">
    <location>
        <begin position="202"/>
        <end position="275"/>
    </location>
</feature>
<evidence type="ECO:0000259" key="5">
    <source>
        <dbReference type="PROSITE" id="PS50238"/>
    </source>
</evidence>
<feature type="compositionally biased region" description="Polar residues" evidence="2">
    <location>
        <begin position="264"/>
        <end position="275"/>
    </location>
</feature>
<feature type="compositionally biased region" description="Basic residues" evidence="2">
    <location>
        <begin position="228"/>
        <end position="237"/>
    </location>
</feature>
<dbReference type="GO" id="GO:0007165">
    <property type="term" value="P:signal transduction"/>
    <property type="evidence" value="ECO:0007669"/>
    <property type="project" value="InterPro"/>
</dbReference>
<dbReference type="InterPro" id="IPR001478">
    <property type="entry name" value="PDZ"/>
</dbReference>
<dbReference type="GO" id="GO:0097060">
    <property type="term" value="C:synaptic membrane"/>
    <property type="evidence" value="ECO:0007669"/>
    <property type="project" value="TreeGrafter"/>
</dbReference>
<dbReference type="PROSITE" id="PS50106">
    <property type="entry name" value="PDZ"/>
    <property type="match status" value="1"/>
</dbReference>
<dbReference type="KEGG" id="aten:116287036"/>
<dbReference type="PANTHER" id="PTHR46150">
    <property type="entry name" value="RHO GTPASE-ACTIVATING PROTEIN 100F"/>
    <property type="match status" value="1"/>
</dbReference>
<reference evidence="7" key="1">
    <citation type="submission" date="2025-08" db="UniProtKB">
        <authorList>
            <consortium name="RefSeq"/>
        </authorList>
    </citation>
    <scope>IDENTIFICATION</scope>
    <source>
        <tissue evidence="7">Tentacle</tissue>
    </source>
</reference>
<evidence type="ECO:0000313" key="7">
    <source>
        <dbReference type="RefSeq" id="XP_031549509.1"/>
    </source>
</evidence>
<evidence type="ECO:0000259" key="3">
    <source>
        <dbReference type="PROSITE" id="PS50004"/>
    </source>
</evidence>
<sequence length="1084" mass="121990">MWSTGLESNHNRVKAATGKGLSSNEEDLGDINISFYSGEVLGRKEWMRSIYERKDNTTKDVLASTNASDIEYITNFPLKKSEKKPLEMTRGRKHLTRHFTDELLLENKPDESIRTVKIERTQSDPLGFYIRQGDGFMNKTGIFVSRILSGSLVENIGVLKTGDEILKVNHVDVRGLCLSDIVKLIQVPKLLILTVRLSSSQKHSRPKLSSRHSSPSLISAEEKDPKKSYKSKTKSKHSQTDSFYQMTANNEEKNKQRDDREYHMNTNKPSFDLSKNSSATEDLVLLLQAGKQDIGKVTYEHGSTRKLERSSTFTTEKENDKIDSVYAKPRPNFDRLVSVSSQQQINERSSKAVQKIASTLIPSTTVNLLFDDEETQTSSTTTNPYSQSVQLNKPQMNLTCDGAATAKSQSRHAKIDTLKVTSPEKSSRSRSSSRGSSPGGSPAVRRRLPSIPQEIEAAKKKHPVNESTSTKKHLLMPGNAEHKPHRKLPTPPASPVIGYKGQGRLSDSSVEQTVPRSPGVQKQQNKPDQNASSLSEAGSSKIETKAPDKPALGKTDNSNNNNKLDHVQNDNKDPKNEDGSKNETNDKAKTQEHLKTGARAVKPTPYRRSQSQYSDFFEQQRHSMFLHSYAFGTLKATSQASRNAIKAHSTESYDIPSEAEDLSSTFPRKRVFSEVTAGRSVQEKEKIRFRLPTGRSPGAMRRHASSSLLFSKSSSIDSATGKDIKLETQPGFLLYPDDYKDEDLSCSHAVSGMMKVRVIKATNLYFNDKKQTKKIYCAIEVDFERKAFTAAKKATKNPNWDEVFDIEIQHGREMTLMCCSSNKEFDKHVGRSSFYLTPLVRRGQIHQMIIRLKPEGLLYAELEFTELKTLLKRAPSGKQTGVFGFNISVTSETERSSIPHIVRKCVEEIEKRGIQSVGLYRISGNARRKEQLRTQFDEDSTHVDISTDNCPDVNVITGILKDYLRELPEPLITDKMSQDLILGVQDNIQEKSPDMQKKFLSKLLSELPNSNRNTLIYILNHLCRVINEEQNKMDCKSLSVCVAPVLQCSPKNLSESKDLLNLKMYLTTVEVLLDMWNRLEVRIN</sequence>
<dbReference type="GO" id="GO:0046578">
    <property type="term" value="P:regulation of Ras protein signal transduction"/>
    <property type="evidence" value="ECO:0007669"/>
    <property type="project" value="TreeGrafter"/>
</dbReference>
<proteinExistence type="predicted"/>
<organism evidence="6 7">
    <name type="scientific">Actinia tenebrosa</name>
    <name type="common">Australian red waratah sea anemone</name>
    <dbReference type="NCBI Taxonomy" id="6105"/>
    <lineage>
        <taxon>Eukaryota</taxon>
        <taxon>Metazoa</taxon>
        <taxon>Cnidaria</taxon>
        <taxon>Anthozoa</taxon>
        <taxon>Hexacorallia</taxon>
        <taxon>Actiniaria</taxon>
        <taxon>Actiniidae</taxon>
        <taxon>Actinia</taxon>
    </lineage>
</organism>
<dbReference type="Gene3D" id="1.10.555.10">
    <property type="entry name" value="Rho GTPase activation protein"/>
    <property type="match status" value="1"/>
</dbReference>
<feature type="compositionally biased region" description="Low complexity" evidence="2">
    <location>
        <begin position="429"/>
        <end position="442"/>
    </location>
</feature>
<dbReference type="Pfam" id="PF00595">
    <property type="entry name" value="PDZ"/>
    <property type="match status" value="1"/>
</dbReference>
<feature type="compositionally biased region" description="Basic and acidic residues" evidence="2">
    <location>
        <begin position="563"/>
        <end position="595"/>
    </location>
</feature>
<keyword evidence="1" id="KW-0343">GTPase activation</keyword>
<dbReference type="AlphaFoldDB" id="A0A6P8GZ65"/>
<evidence type="ECO:0000256" key="2">
    <source>
        <dbReference type="SAM" id="MobiDB-lite"/>
    </source>
</evidence>
<protein>
    <submittedName>
        <fullName evidence="7">Uncharacterized protein LOC116287036</fullName>
    </submittedName>
</protein>
<dbReference type="SMART" id="SM00324">
    <property type="entry name" value="RhoGAP"/>
    <property type="match status" value="1"/>
</dbReference>
<dbReference type="CDD" id="cd00030">
    <property type="entry name" value="C2"/>
    <property type="match status" value="1"/>
</dbReference>
<evidence type="ECO:0000259" key="4">
    <source>
        <dbReference type="PROSITE" id="PS50106"/>
    </source>
</evidence>
<dbReference type="InterPro" id="IPR000008">
    <property type="entry name" value="C2_dom"/>
</dbReference>
<dbReference type="SUPFAM" id="SSF49562">
    <property type="entry name" value="C2 domain (Calcium/lipid-binding domain, CaLB)"/>
    <property type="match status" value="1"/>
</dbReference>
<dbReference type="InterPro" id="IPR008936">
    <property type="entry name" value="Rho_GTPase_activation_prot"/>
</dbReference>
<dbReference type="Gene3D" id="2.60.40.150">
    <property type="entry name" value="C2 domain"/>
    <property type="match status" value="1"/>
</dbReference>
<dbReference type="InParanoid" id="A0A6P8GZ65"/>
<dbReference type="GO" id="GO:0016477">
    <property type="term" value="P:cell migration"/>
    <property type="evidence" value="ECO:0007669"/>
    <property type="project" value="TreeGrafter"/>
</dbReference>
<evidence type="ECO:0000313" key="6">
    <source>
        <dbReference type="Proteomes" id="UP000515163"/>
    </source>
</evidence>
<dbReference type="SUPFAM" id="SSF48350">
    <property type="entry name" value="GTPase activation domain, GAP"/>
    <property type="match status" value="1"/>
</dbReference>
<accession>A0A6P8GZ65</accession>
<dbReference type="SUPFAM" id="SSF50156">
    <property type="entry name" value="PDZ domain-like"/>
    <property type="match status" value="1"/>
</dbReference>
<dbReference type="GO" id="GO:0005096">
    <property type="term" value="F:GTPase activator activity"/>
    <property type="evidence" value="ECO:0007669"/>
    <property type="project" value="UniProtKB-KW"/>
</dbReference>
<dbReference type="PROSITE" id="PS50004">
    <property type="entry name" value="C2"/>
    <property type="match status" value="1"/>
</dbReference>
<feature type="region of interest" description="Disordered" evidence="2">
    <location>
        <begin position="403"/>
        <end position="612"/>
    </location>
</feature>
<feature type="compositionally biased region" description="Basic and acidic residues" evidence="2">
    <location>
        <begin position="250"/>
        <end position="263"/>
    </location>
</feature>